<keyword evidence="4" id="KW-1185">Reference proteome</keyword>
<gene>
    <name evidence="3" type="ORF">PIB30_055267</name>
</gene>
<dbReference type="InterPro" id="IPR053151">
    <property type="entry name" value="RNase_H-like"/>
</dbReference>
<sequence length="210" mass="23713">MGILGWLTVNTDGTCQLVGRWMTSSDVCPRCHLNSESLTHCLFFCPNALGIWHFLGLATFTGSSSQEFLEWIRIQCQRNPHLLAAAVWWIWRDRNNDVFNLADPWPASKSLLLKSIVMGVFWLMATLLAIWHGLVLAWENGCRQVICETDSIEAFSLINSGHASHASDHFDLLSKIIDVLYCWWSVCVTLIQRSANNVADYLAKYAAHAT</sequence>
<dbReference type="Gene3D" id="3.30.420.10">
    <property type="entry name" value="Ribonuclease H-like superfamily/Ribonuclease H"/>
    <property type="match status" value="1"/>
</dbReference>
<evidence type="ECO:0000313" key="3">
    <source>
        <dbReference type="EMBL" id="MED6124042.1"/>
    </source>
</evidence>
<keyword evidence="1" id="KW-1133">Transmembrane helix</keyword>
<comment type="caution">
    <text evidence="3">The sequence shown here is derived from an EMBL/GenBank/DDBJ whole genome shotgun (WGS) entry which is preliminary data.</text>
</comment>
<dbReference type="PANTHER" id="PTHR47723:SF19">
    <property type="entry name" value="POLYNUCLEOTIDYL TRANSFERASE, RIBONUCLEASE H-LIKE SUPERFAMILY PROTEIN"/>
    <property type="match status" value="1"/>
</dbReference>
<feature type="domain" description="RNase H type-1" evidence="2">
    <location>
        <begin position="124"/>
        <end position="206"/>
    </location>
</feature>
<evidence type="ECO:0000259" key="2">
    <source>
        <dbReference type="Pfam" id="PF13456"/>
    </source>
</evidence>
<dbReference type="Pfam" id="PF13456">
    <property type="entry name" value="RVT_3"/>
    <property type="match status" value="1"/>
</dbReference>
<accession>A0ABU6RIY8</accession>
<dbReference type="EMBL" id="JASCZI010030637">
    <property type="protein sequence ID" value="MED6124042.1"/>
    <property type="molecule type" value="Genomic_DNA"/>
</dbReference>
<dbReference type="InterPro" id="IPR002156">
    <property type="entry name" value="RNaseH_domain"/>
</dbReference>
<protein>
    <recommendedName>
        <fullName evidence="2">RNase H type-1 domain-containing protein</fullName>
    </recommendedName>
</protein>
<evidence type="ECO:0000256" key="1">
    <source>
        <dbReference type="SAM" id="Phobius"/>
    </source>
</evidence>
<keyword evidence="1" id="KW-0472">Membrane</keyword>
<feature type="transmembrane region" description="Helical" evidence="1">
    <location>
        <begin position="116"/>
        <end position="138"/>
    </location>
</feature>
<proteinExistence type="predicted"/>
<dbReference type="InterPro" id="IPR044730">
    <property type="entry name" value="RNase_H-like_dom_plant"/>
</dbReference>
<dbReference type="SUPFAM" id="SSF53098">
    <property type="entry name" value="Ribonuclease H-like"/>
    <property type="match status" value="1"/>
</dbReference>
<keyword evidence="1" id="KW-0812">Transmembrane</keyword>
<dbReference type="InterPro" id="IPR012337">
    <property type="entry name" value="RNaseH-like_sf"/>
</dbReference>
<dbReference type="InterPro" id="IPR036397">
    <property type="entry name" value="RNaseH_sf"/>
</dbReference>
<reference evidence="3 4" key="1">
    <citation type="journal article" date="2023" name="Plants (Basel)">
        <title>Bridging the Gap: Combining Genomics and Transcriptomics Approaches to Understand Stylosanthes scabra, an Orphan Legume from the Brazilian Caatinga.</title>
        <authorList>
            <person name="Ferreira-Neto J.R.C."/>
            <person name="da Silva M.D."/>
            <person name="Binneck E."/>
            <person name="de Melo N.F."/>
            <person name="da Silva R.H."/>
            <person name="de Melo A.L.T.M."/>
            <person name="Pandolfi V."/>
            <person name="Bustamante F.O."/>
            <person name="Brasileiro-Vidal A.C."/>
            <person name="Benko-Iseppon A.M."/>
        </authorList>
    </citation>
    <scope>NUCLEOTIDE SEQUENCE [LARGE SCALE GENOMIC DNA]</scope>
    <source>
        <tissue evidence="3">Leaves</tissue>
    </source>
</reference>
<dbReference type="Proteomes" id="UP001341840">
    <property type="component" value="Unassembled WGS sequence"/>
</dbReference>
<name>A0ABU6RIY8_9FABA</name>
<organism evidence="3 4">
    <name type="scientific">Stylosanthes scabra</name>
    <dbReference type="NCBI Taxonomy" id="79078"/>
    <lineage>
        <taxon>Eukaryota</taxon>
        <taxon>Viridiplantae</taxon>
        <taxon>Streptophyta</taxon>
        <taxon>Embryophyta</taxon>
        <taxon>Tracheophyta</taxon>
        <taxon>Spermatophyta</taxon>
        <taxon>Magnoliopsida</taxon>
        <taxon>eudicotyledons</taxon>
        <taxon>Gunneridae</taxon>
        <taxon>Pentapetalae</taxon>
        <taxon>rosids</taxon>
        <taxon>fabids</taxon>
        <taxon>Fabales</taxon>
        <taxon>Fabaceae</taxon>
        <taxon>Papilionoideae</taxon>
        <taxon>50 kb inversion clade</taxon>
        <taxon>dalbergioids sensu lato</taxon>
        <taxon>Dalbergieae</taxon>
        <taxon>Pterocarpus clade</taxon>
        <taxon>Stylosanthes</taxon>
    </lineage>
</organism>
<dbReference type="PANTHER" id="PTHR47723">
    <property type="entry name" value="OS05G0353850 PROTEIN"/>
    <property type="match status" value="1"/>
</dbReference>
<dbReference type="CDD" id="cd06222">
    <property type="entry name" value="RNase_H_like"/>
    <property type="match status" value="1"/>
</dbReference>
<evidence type="ECO:0000313" key="4">
    <source>
        <dbReference type="Proteomes" id="UP001341840"/>
    </source>
</evidence>